<comment type="similarity">
    <text evidence="1 4 7">Belongs to the tRNA pseudouridine synthase TruA family.</text>
</comment>
<dbReference type="InterPro" id="IPR020103">
    <property type="entry name" value="PsdUridine_synth_cat_dom_sf"/>
</dbReference>
<dbReference type="FunFam" id="3.30.70.580:FF:000001">
    <property type="entry name" value="tRNA pseudouridine synthase A"/>
    <property type="match status" value="1"/>
</dbReference>
<keyword evidence="2 4" id="KW-0819">tRNA processing</keyword>
<organism evidence="9 10">
    <name type="scientific">Tistlia consotensis USBA 355</name>
    <dbReference type="NCBI Taxonomy" id="560819"/>
    <lineage>
        <taxon>Bacteria</taxon>
        <taxon>Pseudomonadati</taxon>
        <taxon>Pseudomonadota</taxon>
        <taxon>Alphaproteobacteria</taxon>
        <taxon>Rhodospirillales</taxon>
        <taxon>Rhodovibrionaceae</taxon>
        <taxon>Tistlia</taxon>
    </lineage>
</organism>
<dbReference type="Proteomes" id="UP000192917">
    <property type="component" value="Unassembled WGS sequence"/>
</dbReference>
<feature type="binding site" evidence="4 6">
    <location>
        <position position="111"/>
    </location>
    <ligand>
        <name>substrate</name>
    </ligand>
</feature>
<proteinExistence type="inferred from homology"/>
<gene>
    <name evidence="4" type="primary">truA</name>
    <name evidence="9" type="ORF">SAMN05428998_10486</name>
</gene>
<dbReference type="NCBIfam" id="TIGR00071">
    <property type="entry name" value="hisT_truA"/>
    <property type="match status" value="1"/>
</dbReference>
<dbReference type="STRING" id="560819.SAMN05428998_10486"/>
<comment type="subunit">
    <text evidence="4">Homodimer.</text>
</comment>
<feature type="active site" description="Nucleophile" evidence="4 5">
    <location>
        <position position="52"/>
    </location>
</feature>
<evidence type="ECO:0000313" key="10">
    <source>
        <dbReference type="Proteomes" id="UP000192917"/>
    </source>
</evidence>
<accession>A0A1Y6BHE0</accession>
<keyword evidence="3 4" id="KW-0413">Isomerase</keyword>
<comment type="caution">
    <text evidence="4">Lacks conserved residue(s) required for the propagation of feature annotation.</text>
</comment>
<dbReference type="InterPro" id="IPR001406">
    <property type="entry name" value="PsdUridine_synth_TruA"/>
</dbReference>
<dbReference type="PANTHER" id="PTHR11142:SF0">
    <property type="entry name" value="TRNA PSEUDOURIDINE SYNTHASE-LIKE 1"/>
    <property type="match status" value="1"/>
</dbReference>
<name>A0A1Y6BHE0_9PROT</name>
<dbReference type="GO" id="GO:0160147">
    <property type="term" value="F:tRNA pseudouridine(38-40) synthase activity"/>
    <property type="evidence" value="ECO:0007669"/>
    <property type="project" value="UniProtKB-EC"/>
</dbReference>
<dbReference type="AlphaFoldDB" id="A0A1Y6BHE0"/>
<evidence type="ECO:0000256" key="4">
    <source>
        <dbReference type="HAMAP-Rule" id="MF_00171"/>
    </source>
</evidence>
<dbReference type="InterPro" id="IPR020095">
    <property type="entry name" value="PsdUridine_synth_TruA_C"/>
</dbReference>
<sequence length="245" mass="27224">MPRYKLTIEYDGAGFVGWQRQANGLSVQQALEEAVAAFCGERVTVHGAGRTDTGVHAEGQVAHLDLERDALPDKLRDAVNFHLKPRPAAVLTAEPADAGFHARFSAVERRYRYRIVNRRAPLVLDRGRAWWVPQPLDAAAMQQAADRLLGHHDFESFRSSECQARDALRTLDLLRVTRRGDVVELEVAARSFLHNQVRILAGTLRMVGDGRWTADDVSRALAARDRRAAGQTAPPDGLTLVSVRY</sequence>
<evidence type="ECO:0000256" key="7">
    <source>
        <dbReference type="RuleBase" id="RU003792"/>
    </source>
</evidence>
<dbReference type="CDD" id="cd02570">
    <property type="entry name" value="PseudoU_synth_EcTruA"/>
    <property type="match status" value="1"/>
</dbReference>
<feature type="domain" description="Pseudouridine synthase I TruA alpha/beta" evidence="8">
    <location>
        <begin position="8"/>
        <end position="104"/>
    </location>
</feature>
<keyword evidence="10" id="KW-1185">Reference proteome</keyword>
<dbReference type="PANTHER" id="PTHR11142">
    <property type="entry name" value="PSEUDOURIDYLATE SYNTHASE"/>
    <property type="match status" value="1"/>
</dbReference>
<dbReference type="GO" id="GO:0003723">
    <property type="term" value="F:RNA binding"/>
    <property type="evidence" value="ECO:0007669"/>
    <property type="project" value="InterPro"/>
</dbReference>
<dbReference type="GO" id="GO:0031119">
    <property type="term" value="P:tRNA pseudouridine synthesis"/>
    <property type="evidence" value="ECO:0007669"/>
    <property type="project" value="UniProtKB-UniRule"/>
</dbReference>
<dbReference type="EC" id="5.4.99.12" evidence="4"/>
<dbReference type="EMBL" id="FWZX01000004">
    <property type="protein sequence ID" value="SMF07715.1"/>
    <property type="molecule type" value="Genomic_DNA"/>
</dbReference>
<feature type="domain" description="Pseudouridine synthase I TruA alpha/beta" evidence="8">
    <location>
        <begin position="144"/>
        <end position="245"/>
    </location>
</feature>
<dbReference type="Pfam" id="PF01416">
    <property type="entry name" value="PseudoU_synth_1"/>
    <property type="match status" value="2"/>
</dbReference>
<dbReference type="PIRSF" id="PIRSF001430">
    <property type="entry name" value="tRNA_psdUrid_synth"/>
    <property type="match status" value="1"/>
</dbReference>
<dbReference type="SUPFAM" id="SSF55120">
    <property type="entry name" value="Pseudouridine synthase"/>
    <property type="match status" value="1"/>
</dbReference>
<protein>
    <recommendedName>
        <fullName evidence="4">tRNA pseudouridine synthase A</fullName>
        <ecNumber evidence="4">5.4.99.12</ecNumber>
    </recommendedName>
    <alternativeName>
        <fullName evidence="4">tRNA pseudouridine(38-40) synthase</fullName>
    </alternativeName>
    <alternativeName>
        <fullName evidence="4">tRNA pseudouridylate synthase I</fullName>
    </alternativeName>
    <alternativeName>
        <fullName evidence="4">tRNA-uridine isomerase I</fullName>
    </alternativeName>
</protein>
<comment type="catalytic activity">
    <reaction evidence="4 7">
        <text>uridine(38/39/40) in tRNA = pseudouridine(38/39/40) in tRNA</text>
        <dbReference type="Rhea" id="RHEA:22376"/>
        <dbReference type="Rhea" id="RHEA-COMP:10085"/>
        <dbReference type="Rhea" id="RHEA-COMP:10087"/>
        <dbReference type="ChEBI" id="CHEBI:65314"/>
        <dbReference type="ChEBI" id="CHEBI:65315"/>
        <dbReference type="EC" id="5.4.99.12"/>
    </reaction>
</comment>
<dbReference type="RefSeq" id="WP_085121792.1">
    <property type="nucleotide sequence ID" value="NZ_FWZX01000004.1"/>
</dbReference>
<dbReference type="InterPro" id="IPR020097">
    <property type="entry name" value="PsdUridine_synth_TruA_a/b_dom"/>
</dbReference>
<evidence type="ECO:0000313" key="9">
    <source>
        <dbReference type="EMBL" id="SMF07715.1"/>
    </source>
</evidence>
<evidence type="ECO:0000256" key="3">
    <source>
        <dbReference type="ARBA" id="ARBA00023235"/>
    </source>
</evidence>
<dbReference type="Gene3D" id="3.30.70.660">
    <property type="entry name" value="Pseudouridine synthase I, catalytic domain, C-terminal subdomain"/>
    <property type="match status" value="1"/>
</dbReference>
<dbReference type="InterPro" id="IPR020094">
    <property type="entry name" value="TruA/RsuA/RluB/E/F_N"/>
</dbReference>
<reference evidence="9 10" key="1">
    <citation type="submission" date="2017-04" db="EMBL/GenBank/DDBJ databases">
        <authorList>
            <person name="Afonso C.L."/>
            <person name="Miller P.J."/>
            <person name="Scott M.A."/>
            <person name="Spackman E."/>
            <person name="Goraichik I."/>
            <person name="Dimitrov K.M."/>
            <person name="Suarez D.L."/>
            <person name="Swayne D.E."/>
        </authorList>
    </citation>
    <scope>NUCLEOTIDE SEQUENCE [LARGE SCALE GENOMIC DNA]</scope>
    <source>
        <strain evidence="9 10">USBA 355</strain>
    </source>
</reference>
<evidence type="ECO:0000259" key="8">
    <source>
        <dbReference type="Pfam" id="PF01416"/>
    </source>
</evidence>
<comment type="function">
    <text evidence="4">Formation of pseudouridine at positions 38, 39 and 40 in the anticodon stem and loop of transfer RNAs.</text>
</comment>
<dbReference type="Gene3D" id="3.30.70.580">
    <property type="entry name" value="Pseudouridine synthase I, catalytic domain, N-terminal subdomain"/>
    <property type="match status" value="1"/>
</dbReference>
<evidence type="ECO:0000256" key="6">
    <source>
        <dbReference type="PIRSR" id="PIRSR001430-2"/>
    </source>
</evidence>
<evidence type="ECO:0000256" key="1">
    <source>
        <dbReference type="ARBA" id="ARBA00009375"/>
    </source>
</evidence>
<dbReference type="HAMAP" id="MF_00171">
    <property type="entry name" value="TruA"/>
    <property type="match status" value="1"/>
</dbReference>
<evidence type="ECO:0000256" key="2">
    <source>
        <dbReference type="ARBA" id="ARBA00022694"/>
    </source>
</evidence>
<evidence type="ECO:0000256" key="5">
    <source>
        <dbReference type="PIRSR" id="PIRSR001430-1"/>
    </source>
</evidence>